<reference evidence="7" key="1">
    <citation type="submission" date="2025-08" db="UniProtKB">
        <authorList>
            <consortium name="RefSeq"/>
        </authorList>
    </citation>
    <scope>IDENTIFICATION</scope>
    <source>
        <tissue evidence="7">Whole larvae</tissue>
    </source>
</reference>
<dbReference type="Proteomes" id="UP001652740">
    <property type="component" value="Unplaced"/>
</dbReference>
<organism evidence="6 7">
    <name type="scientific">Galleria mellonella</name>
    <name type="common">Greater wax moth</name>
    <dbReference type="NCBI Taxonomy" id="7137"/>
    <lineage>
        <taxon>Eukaryota</taxon>
        <taxon>Metazoa</taxon>
        <taxon>Ecdysozoa</taxon>
        <taxon>Arthropoda</taxon>
        <taxon>Hexapoda</taxon>
        <taxon>Insecta</taxon>
        <taxon>Pterygota</taxon>
        <taxon>Neoptera</taxon>
        <taxon>Endopterygota</taxon>
        <taxon>Lepidoptera</taxon>
        <taxon>Glossata</taxon>
        <taxon>Ditrysia</taxon>
        <taxon>Pyraloidea</taxon>
        <taxon>Pyralidae</taxon>
        <taxon>Galleriinae</taxon>
        <taxon>Galleria</taxon>
    </lineage>
</organism>
<evidence type="ECO:0000256" key="2">
    <source>
        <dbReference type="ARBA" id="ARBA00022729"/>
    </source>
</evidence>
<dbReference type="GeneID" id="113511879"/>
<accession>A0ABM3MGU7</accession>
<keyword evidence="6" id="KW-1185">Reference proteome</keyword>
<evidence type="ECO:0000256" key="1">
    <source>
        <dbReference type="ARBA" id="ARBA00022460"/>
    </source>
</evidence>
<feature type="region of interest" description="Disordered" evidence="4">
    <location>
        <begin position="249"/>
        <end position="269"/>
    </location>
</feature>
<dbReference type="PROSITE" id="PS51155">
    <property type="entry name" value="CHIT_BIND_RR_2"/>
    <property type="match status" value="2"/>
</dbReference>
<feature type="signal peptide" evidence="5">
    <location>
        <begin position="1"/>
        <end position="23"/>
    </location>
</feature>
<proteinExistence type="predicted"/>
<dbReference type="InterPro" id="IPR051217">
    <property type="entry name" value="Insect_Cuticle_Struc_Prot"/>
</dbReference>
<evidence type="ECO:0000256" key="5">
    <source>
        <dbReference type="SAM" id="SignalP"/>
    </source>
</evidence>
<evidence type="ECO:0000313" key="7">
    <source>
        <dbReference type="RefSeq" id="XP_052750400.1"/>
    </source>
</evidence>
<evidence type="ECO:0000313" key="6">
    <source>
        <dbReference type="Proteomes" id="UP001652740"/>
    </source>
</evidence>
<feature type="chain" id="PRO_5046809473" evidence="5">
    <location>
        <begin position="24"/>
        <end position="313"/>
    </location>
</feature>
<dbReference type="Pfam" id="PF00379">
    <property type="entry name" value="Chitin_bind_4"/>
    <property type="match status" value="2"/>
</dbReference>
<evidence type="ECO:0000256" key="3">
    <source>
        <dbReference type="PROSITE-ProRule" id="PRU00497"/>
    </source>
</evidence>
<dbReference type="PANTHER" id="PTHR12236:SF76">
    <property type="entry name" value="ADULT-SPECIFIC CUTICULAR PROTEIN ACP-20-LIKE PROTEIN"/>
    <property type="match status" value="1"/>
</dbReference>
<dbReference type="PANTHER" id="PTHR12236">
    <property type="entry name" value="STRUCTURAL CONTITUENT OF CUTICLE"/>
    <property type="match status" value="1"/>
</dbReference>
<evidence type="ECO:0000256" key="4">
    <source>
        <dbReference type="SAM" id="MobiDB-lite"/>
    </source>
</evidence>
<keyword evidence="2 5" id="KW-0732">Signal</keyword>
<protein>
    <submittedName>
        <fullName evidence="7">Histidine-rich glycoprotein-like</fullName>
    </submittedName>
</protein>
<keyword evidence="1 3" id="KW-0193">Cuticle</keyword>
<gene>
    <name evidence="7" type="primary">LOC113511879</name>
</gene>
<dbReference type="RefSeq" id="XP_052750400.1">
    <property type="nucleotide sequence ID" value="XM_052894440.1"/>
</dbReference>
<name>A0ABM3MGU7_GALME</name>
<dbReference type="InterPro" id="IPR000618">
    <property type="entry name" value="Insect_cuticle"/>
</dbReference>
<feature type="compositionally biased region" description="Basic and acidic residues" evidence="4">
    <location>
        <begin position="249"/>
        <end position="266"/>
    </location>
</feature>
<sequence length="313" mass="35469">MWSLKNKRVRVLCMVALVASVAAQYGHEHGHGHAYSSQHISRHDGPAHVVHVQGHGGHGHGHGHEDHIDYYAYPKYEFEYKVEDPHTGDKKSQHEVRDGDHVKGFYSLHEPDGSVRHVEYHGDKHSGFHATVKHSTHHIVPIFASVTLELKKECSPLDLLLARQLNNNKKMFSKVLCLVAVVSVVAAQYGHGHGHGHAYSSQHISRHDGPAHVVHVHGHGHDHGHGHGHHDHVDYYAYPKYDFEYKVSDPHTGDHKSQHESRDGDHVTGYYSLHEPDGSERIVHYHGDKHSGFHATVKHETHHIVPHHHHHHY</sequence>